<reference evidence="1" key="1">
    <citation type="submission" date="2020-11" db="EMBL/GenBank/DDBJ databases">
        <authorList>
            <person name="Tran Van P."/>
        </authorList>
    </citation>
    <scope>NUCLEOTIDE SEQUENCE</scope>
</reference>
<name>A0A7R9ALA0_TIMSH</name>
<dbReference type="EMBL" id="OC000081">
    <property type="protein sequence ID" value="CAD7256058.1"/>
    <property type="molecule type" value="Genomic_DNA"/>
</dbReference>
<sequence length="206" mass="22381">MGKVSCRSIGGDIVGSKWSEISGRTPPQVVERGIPLPAGCLADLGTISSRSGGTPSGAGYCGRNNPGADQLVGVILDNICAPLGQEWQDTISIQLLLSIYSLSFVERTHSSTGTIIFAVRVFRSFLQLHLYEKYTGTVVYPRLCMSTLYRVRRALDLTEQRTDNRSESKVGWGVVGCIRDSGKPPPVNTMFGMSNGNTYPRALYEN</sequence>
<dbReference type="AlphaFoldDB" id="A0A7R9ALA0"/>
<protein>
    <submittedName>
        <fullName evidence="1">Uncharacterized protein</fullName>
    </submittedName>
</protein>
<proteinExistence type="predicted"/>
<gene>
    <name evidence="1" type="ORF">TSIB3V08_LOCUS349</name>
</gene>
<accession>A0A7R9ALA0</accession>
<evidence type="ECO:0000313" key="1">
    <source>
        <dbReference type="EMBL" id="CAD7256058.1"/>
    </source>
</evidence>
<organism evidence="1">
    <name type="scientific">Timema shepardi</name>
    <name type="common">Walking stick</name>
    <dbReference type="NCBI Taxonomy" id="629360"/>
    <lineage>
        <taxon>Eukaryota</taxon>
        <taxon>Metazoa</taxon>
        <taxon>Ecdysozoa</taxon>
        <taxon>Arthropoda</taxon>
        <taxon>Hexapoda</taxon>
        <taxon>Insecta</taxon>
        <taxon>Pterygota</taxon>
        <taxon>Neoptera</taxon>
        <taxon>Polyneoptera</taxon>
        <taxon>Phasmatodea</taxon>
        <taxon>Timematodea</taxon>
        <taxon>Timematoidea</taxon>
        <taxon>Timematidae</taxon>
        <taxon>Timema</taxon>
    </lineage>
</organism>